<evidence type="ECO:0000256" key="9">
    <source>
        <dbReference type="SAM" id="MobiDB-lite"/>
    </source>
</evidence>
<evidence type="ECO:0000256" key="7">
    <source>
        <dbReference type="ARBA" id="ARBA00023125"/>
    </source>
</evidence>
<comment type="caution">
    <text evidence="12">The sequence shown here is derived from an EMBL/GenBank/DDBJ whole genome shotgun (WGS) entry which is preliminary data.</text>
</comment>
<name>A0A9X8UIZ1_9FIRM</name>
<keyword evidence="5" id="KW-0805">Transcription regulation</keyword>
<keyword evidence="4" id="KW-0548">Nucleotidyltransferase</keyword>
<sequence>MAQQAPGLEQSLSQRQALSQRQLQYLRLLALDSAGLREYLEALQLENPVLQLEPPEPPEELPDPGTDYEDLPAAGSGGRDDLPVDWRGGKEALAGPGSLYDYLKSQFDVSLGGIEEGLLEVVLGALDQNGYLTCGTGELGRLAGVDPGAVREAVDYLRTLDPAGVGAYDLGDCLCLQLERRGEDDELTCALAHGYLCELAKGHFSKAARQLDVPAARVRACYARLRKLDPHPGASFGREEAPYILPDVVVEREGENLRIRPCKGRIPALSIGGEYRELLRQGEAKEYLREKLAQARWVMEAIERRQHTIEAVCRVILSRQRPFFEEPLGALRPLTLGMVASELSLHPSTVSRAVAGKYLCCRRGTFPLKYFFCARGATLKGTNAGEGREAPGSDALRRRLAELVRAEDPGEPLSDSRLCALLQGEGFSVARRTVAKYRDQLGIPSAQQRATR</sequence>
<evidence type="ECO:0000259" key="11">
    <source>
        <dbReference type="Pfam" id="PF04963"/>
    </source>
</evidence>
<evidence type="ECO:0000313" key="13">
    <source>
        <dbReference type="Proteomes" id="UP000294682"/>
    </source>
</evidence>
<reference evidence="12 13" key="1">
    <citation type="submission" date="2019-03" db="EMBL/GenBank/DDBJ databases">
        <title>Genomic Encyclopedia of Type Strains, Phase IV (KMG-IV): sequencing the most valuable type-strain genomes for metagenomic binning, comparative biology and taxonomic classification.</title>
        <authorList>
            <person name="Goeker M."/>
        </authorList>
    </citation>
    <scope>NUCLEOTIDE SEQUENCE [LARGE SCALE GENOMIC DNA]</scope>
    <source>
        <strain evidence="12 13">DSM 100433</strain>
    </source>
</reference>
<dbReference type="EMBL" id="SLUK01000006">
    <property type="protein sequence ID" value="TCL43151.1"/>
    <property type="molecule type" value="Genomic_DNA"/>
</dbReference>
<evidence type="ECO:0000256" key="6">
    <source>
        <dbReference type="ARBA" id="ARBA00023082"/>
    </source>
</evidence>
<evidence type="ECO:0000256" key="3">
    <source>
        <dbReference type="ARBA" id="ARBA00022679"/>
    </source>
</evidence>
<dbReference type="GO" id="GO:0003677">
    <property type="term" value="F:DNA binding"/>
    <property type="evidence" value="ECO:0007669"/>
    <property type="project" value="UniProtKB-KW"/>
</dbReference>
<keyword evidence="8" id="KW-0804">Transcription</keyword>
<dbReference type="GO" id="GO:0016987">
    <property type="term" value="F:sigma factor activity"/>
    <property type="evidence" value="ECO:0007669"/>
    <property type="project" value="UniProtKB-KW"/>
</dbReference>
<feature type="region of interest" description="Disordered" evidence="9">
    <location>
        <begin position="48"/>
        <end position="84"/>
    </location>
</feature>
<dbReference type="PROSITE" id="PS00718">
    <property type="entry name" value="SIGMA54_2"/>
    <property type="match status" value="1"/>
</dbReference>
<dbReference type="Pfam" id="PF00309">
    <property type="entry name" value="Sigma54_AID"/>
    <property type="match status" value="1"/>
</dbReference>
<dbReference type="InterPro" id="IPR007046">
    <property type="entry name" value="RNA_pol_sigma_54_core-bd"/>
</dbReference>
<evidence type="ECO:0000259" key="10">
    <source>
        <dbReference type="Pfam" id="PF04552"/>
    </source>
</evidence>
<dbReference type="PIRSF" id="PIRSF000774">
    <property type="entry name" value="RpoN"/>
    <property type="match status" value="1"/>
</dbReference>
<gene>
    <name evidence="12" type="ORF">EDD78_1068</name>
</gene>
<feature type="domain" description="RNA polymerase sigma factor 54 core-binding" evidence="11">
    <location>
        <begin position="93"/>
        <end position="275"/>
    </location>
</feature>
<dbReference type="InterPro" id="IPR007634">
    <property type="entry name" value="RNA_pol_sigma_54_DNA-bd"/>
</dbReference>
<protein>
    <submittedName>
        <fullName evidence="12">RNA polymerase RpoN-/SigL-like sigma 54 subunit</fullName>
    </submittedName>
</protein>
<dbReference type="Gene3D" id="1.10.10.60">
    <property type="entry name" value="Homeodomain-like"/>
    <property type="match status" value="1"/>
</dbReference>
<keyword evidence="6" id="KW-0731">Sigma factor</keyword>
<dbReference type="NCBIfam" id="TIGR02395">
    <property type="entry name" value="rpoN_sigma"/>
    <property type="match status" value="1"/>
</dbReference>
<dbReference type="GO" id="GO:0006352">
    <property type="term" value="P:DNA-templated transcription initiation"/>
    <property type="evidence" value="ECO:0007669"/>
    <property type="project" value="InterPro"/>
</dbReference>
<accession>A0A9X8UIZ1</accession>
<feature type="domain" description="RNA polymerase sigma factor 54 DNA-binding" evidence="10">
    <location>
        <begin position="286"/>
        <end position="449"/>
    </location>
</feature>
<dbReference type="Gene3D" id="1.10.10.1330">
    <property type="entry name" value="RNA polymerase sigma-54 factor, core-binding domain"/>
    <property type="match status" value="1"/>
</dbReference>
<evidence type="ECO:0000256" key="4">
    <source>
        <dbReference type="ARBA" id="ARBA00022695"/>
    </source>
</evidence>
<keyword evidence="13" id="KW-1185">Reference proteome</keyword>
<dbReference type="GO" id="GO:0000428">
    <property type="term" value="C:DNA-directed RNA polymerase complex"/>
    <property type="evidence" value="ECO:0007669"/>
    <property type="project" value="UniProtKB-KW"/>
</dbReference>
<dbReference type="PANTHER" id="PTHR32248">
    <property type="entry name" value="RNA POLYMERASE SIGMA-54 FACTOR"/>
    <property type="match status" value="1"/>
</dbReference>
<dbReference type="PRINTS" id="PR00045">
    <property type="entry name" value="SIGMA54FCT"/>
</dbReference>
<dbReference type="GO" id="GO:0001216">
    <property type="term" value="F:DNA-binding transcription activator activity"/>
    <property type="evidence" value="ECO:0007669"/>
    <property type="project" value="InterPro"/>
</dbReference>
<dbReference type="Pfam" id="PF04963">
    <property type="entry name" value="Sigma54_CBD"/>
    <property type="match status" value="1"/>
</dbReference>
<dbReference type="Proteomes" id="UP000294682">
    <property type="component" value="Unassembled WGS sequence"/>
</dbReference>
<proteinExistence type="inferred from homology"/>
<dbReference type="InterPro" id="IPR038709">
    <property type="entry name" value="RpoN_core-bd_sf"/>
</dbReference>
<keyword evidence="2" id="KW-0240">DNA-directed RNA polymerase</keyword>
<evidence type="ECO:0000256" key="1">
    <source>
        <dbReference type="ARBA" id="ARBA00008798"/>
    </source>
</evidence>
<feature type="compositionally biased region" description="Acidic residues" evidence="9">
    <location>
        <begin position="56"/>
        <end position="70"/>
    </location>
</feature>
<dbReference type="PROSITE" id="PS00717">
    <property type="entry name" value="SIGMA54_1"/>
    <property type="match status" value="1"/>
</dbReference>
<dbReference type="InterPro" id="IPR000394">
    <property type="entry name" value="RNA_pol_sigma_54"/>
</dbReference>
<comment type="similarity">
    <text evidence="1">Belongs to the sigma-54 factor family.</text>
</comment>
<dbReference type="RefSeq" id="WP_165873151.1">
    <property type="nucleotide sequence ID" value="NZ_SLUK01000006.1"/>
</dbReference>
<evidence type="ECO:0000256" key="2">
    <source>
        <dbReference type="ARBA" id="ARBA00022478"/>
    </source>
</evidence>
<evidence type="ECO:0000313" key="12">
    <source>
        <dbReference type="EMBL" id="TCL43151.1"/>
    </source>
</evidence>
<dbReference type="Pfam" id="PF04552">
    <property type="entry name" value="Sigma54_DBD"/>
    <property type="match status" value="1"/>
</dbReference>
<evidence type="ECO:0000256" key="8">
    <source>
        <dbReference type="ARBA" id="ARBA00023163"/>
    </source>
</evidence>
<organism evidence="12 13">
    <name type="scientific">Harryflintia acetispora</name>
    <dbReference type="NCBI Taxonomy" id="1849041"/>
    <lineage>
        <taxon>Bacteria</taxon>
        <taxon>Bacillati</taxon>
        <taxon>Bacillota</taxon>
        <taxon>Clostridia</taxon>
        <taxon>Eubacteriales</taxon>
        <taxon>Oscillospiraceae</taxon>
        <taxon>Harryflintia</taxon>
    </lineage>
</organism>
<evidence type="ECO:0000256" key="5">
    <source>
        <dbReference type="ARBA" id="ARBA00023015"/>
    </source>
</evidence>
<dbReference type="PANTHER" id="PTHR32248:SF4">
    <property type="entry name" value="RNA POLYMERASE SIGMA-54 FACTOR"/>
    <property type="match status" value="1"/>
</dbReference>
<dbReference type="GO" id="GO:0016779">
    <property type="term" value="F:nucleotidyltransferase activity"/>
    <property type="evidence" value="ECO:0007669"/>
    <property type="project" value="UniProtKB-KW"/>
</dbReference>
<dbReference type="AlphaFoldDB" id="A0A9X8UIZ1"/>
<dbReference type="PROSITE" id="PS50044">
    <property type="entry name" value="SIGMA54_3"/>
    <property type="match status" value="1"/>
</dbReference>
<keyword evidence="3" id="KW-0808">Transferase</keyword>
<keyword evidence="7" id="KW-0238">DNA-binding</keyword>